<feature type="compositionally biased region" description="Basic and acidic residues" evidence="1">
    <location>
        <begin position="1167"/>
        <end position="1177"/>
    </location>
</feature>
<feature type="compositionally biased region" description="Basic and acidic residues" evidence="1">
    <location>
        <begin position="1487"/>
        <end position="1500"/>
    </location>
</feature>
<evidence type="ECO:0000313" key="3">
    <source>
        <dbReference type="Proteomes" id="UP000504635"/>
    </source>
</evidence>
<dbReference type="GeneID" id="115884977"/>
<keyword evidence="3" id="KW-1185">Reference proteome</keyword>
<dbReference type="KEGG" id="soy:115884977"/>
<dbReference type="PANTHER" id="PTHR22538">
    <property type="entry name" value="CILIA- AND FLAGELLA-ASSOCIATED PROTEIN 74"/>
    <property type="match status" value="1"/>
</dbReference>
<dbReference type="Pfam" id="PF24798">
    <property type="entry name" value="Ig-CFAP74_4th"/>
    <property type="match status" value="1"/>
</dbReference>
<feature type="region of interest" description="Disordered" evidence="1">
    <location>
        <begin position="1487"/>
        <end position="1516"/>
    </location>
</feature>
<feature type="domain" description="CFAP74 fourth Ig-like" evidence="2">
    <location>
        <begin position="799"/>
        <end position="866"/>
    </location>
</feature>
<dbReference type="Proteomes" id="UP000504635">
    <property type="component" value="Unplaced"/>
</dbReference>
<evidence type="ECO:0000256" key="1">
    <source>
        <dbReference type="SAM" id="MobiDB-lite"/>
    </source>
</evidence>
<sequence>MSYNYCIKYTNTDDNSEKEDILNEAVEYAISEDVKRTQDLYNFIDEFINSEEYLQYITEKRNIAKKNEATQYDLNDINVAYVQAGHTITCSLVEEQKKMHAFKIQFEKFTERQKNLQKIKNQENGIKIIKEKIQAAKQIFECSKDNQAKKLRNINNKLLNKYTKKLNIDLYSFKNKAQAEVLERLRNLERHIYLSKKRRQENLTNILRKLVNEQQAKKLEKRPQVSVPKIRDTERIINNMEIVGTKIELICGEEIENQEIISSSKDVINEADKQTISTEEKTKMKTTKKPGALKEQNKNTTQDKENKEKKKSKKELKEPRGKHQQFELPVIPVINPRSKVLPENTTKLLDLIEEFQNFDAMLEDTEICKKGYDSHGLKDYGLLLKQNEVIFKNYDTHKSYSKSIRITNVSTETRKLRFLKFWFEDSYDQLLFKIHPLGIKKLYPGCTALFYIHFSPYDSSKSYNGKIFFCSYNTRRHQYHQLEVNLNCLPKFVNLQILPNTINFGKIPIWKAGYGKSFKTIKFINRGTKPCKLHVKKIQDDLEIEDNLKHDNSRNIDENLKSQKKTLNGITENDENYECIRFILDLCLENIGNTFEFECTRITLKAAEEKKIKVHFKKPSYIGNYSEKFSVDVYEDVPYESLNILCGCQEITVFAETVGPFISVKPILLDFGTCLVNSCYKLCFEVFNNSNNSQAISIRIPQDLCDMFEVNVSTIYLASQSSRVMWLKFFVCDYMLKSNFSYFCKSTSILEFYIHLQLVSKNYLDYPPLKIPVYAIVTNSDELDISAISTENINNFLNTIMVDLGTCSIYETVYTDIYLTNSSSATQTCGFFNLPDCVKLEPNYGFIRLFPNRRKKIRIYVSPEIQDYPSYGAGNLKNSVCYLKLAIDTVYNVGQLKREISSKKLQGSFDMMLSEIVKKDTELIQSMIGFVANIKKTLSATPWAEFFEIQEAREEKTLQTDNETKVDETTQCNLSALNIQNFVILETSSRKDIWLKVNLKRPLVELSHQLVEFPDTPCGSYSTMEIFLNMIRKRMELECETLNKKTKHKENITIRFNISSDNSEISVEPRCGIIKTGQSIKLTLLANPLIPKDILDQTAKSIKYQELYEMKLNEFKASQGKKYGKQNKNKSKKLSIESTKSKGTVKSKESENSKKGKKTTTPKKKIKNEMETDKKDAEEEPVIVIPEKDLEYSYLDLFPAEMVYWRNMEPYYIKANFICKTVYENDDTIKEFRLYFQANCRVVQPDFITNLNLQRIDFGRCAVGGSIFKIITLQNIKYHSIQLRTSLLDPLGSFSITCVPKFKVPAEHFLNLPLKFSPHAVGQVNEYFEIRTKSTILPLILSGQAVPINVNIIPEVTFFRLEVKGNRLAELQLKISNLSEVEVTLRFIKLFEIVNNPEDISSKNEDLIDKIKNKNDKKDKKEKGPKGTKFSNDITDLEITTIRKNFSKSEEPSHFCLNQTGNYSLEPNSQNTVTIFFGTPELLEKRKMKKTSEKQKKGEKNTNTSGETESIKSEEQKKPIAVKKQYITQYNIFAGNIFLKNIVLICDQN</sequence>
<gene>
    <name evidence="4" type="primary">LOC115884977</name>
</gene>
<feature type="compositionally biased region" description="Basic residues" evidence="1">
    <location>
        <begin position="1122"/>
        <end position="1133"/>
    </location>
</feature>
<dbReference type="InParanoid" id="A0A6J2Y8M3"/>
<dbReference type="PANTHER" id="PTHR22538:SF0">
    <property type="entry name" value="CILIA- AND FLAGELLA-ASSOCIATED PROTEIN 74"/>
    <property type="match status" value="1"/>
</dbReference>
<dbReference type="RefSeq" id="XP_030759566.1">
    <property type="nucleotide sequence ID" value="XM_030903706.1"/>
</dbReference>
<accession>A0A6J2Y8M3</accession>
<name>A0A6J2Y8M3_SITOR</name>
<organism evidence="3 4">
    <name type="scientific">Sitophilus oryzae</name>
    <name type="common">Rice weevil</name>
    <name type="synonym">Curculio oryzae</name>
    <dbReference type="NCBI Taxonomy" id="7048"/>
    <lineage>
        <taxon>Eukaryota</taxon>
        <taxon>Metazoa</taxon>
        <taxon>Ecdysozoa</taxon>
        <taxon>Arthropoda</taxon>
        <taxon>Hexapoda</taxon>
        <taxon>Insecta</taxon>
        <taxon>Pterygota</taxon>
        <taxon>Neoptera</taxon>
        <taxon>Endopterygota</taxon>
        <taxon>Coleoptera</taxon>
        <taxon>Polyphaga</taxon>
        <taxon>Cucujiformia</taxon>
        <taxon>Curculionidae</taxon>
        <taxon>Dryophthorinae</taxon>
        <taxon>Sitophilus</taxon>
    </lineage>
</organism>
<reference evidence="4" key="1">
    <citation type="submission" date="2025-08" db="UniProtKB">
        <authorList>
            <consortium name="RefSeq"/>
        </authorList>
    </citation>
    <scope>IDENTIFICATION</scope>
    <source>
        <tissue evidence="4">Gonads</tissue>
    </source>
</reference>
<dbReference type="Gene3D" id="2.60.40.10">
    <property type="entry name" value="Immunoglobulins"/>
    <property type="match status" value="2"/>
</dbReference>
<evidence type="ECO:0000313" key="4">
    <source>
        <dbReference type="RefSeq" id="XP_030759566.1"/>
    </source>
</evidence>
<feature type="region of interest" description="Disordered" evidence="1">
    <location>
        <begin position="272"/>
        <end position="323"/>
    </location>
</feature>
<feature type="compositionally biased region" description="Basic and acidic residues" evidence="1">
    <location>
        <begin position="295"/>
        <end position="308"/>
    </location>
</feature>
<evidence type="ECO:0000259" key="2">
    <source>
        <dbReference type="Pfam" id="PF24798"/>
    </source>
</evidence>
<proteinExistence type="predicted"/>
<dbReference type="OrthoDB" id="6612278at2759"/>
<dbReference type="InterPro" id="IPR013783">
    <property type="entry name" value="Ig-like_fold"/>
</dbReference>
<feature type="compositionally biased region" description="Basic and acidic residues" evidence="1">
    <location>
        <begin position="272"/>
        <end position="283"/>
    </location>
</feature>
<feature type="compositionally biased region" description="Basic residues" evidence="1">
    <location>
        <begin position="1155"/>
        <end position="1166"/>
    </location>
</feature>
<protein>
    <submittedName>
        <fullName evidence="4">Uncharacterized protein LOC115884977 isoform X1</fullName>
    </submittedName>
</protein>
<dbReference type="InterPro" id="IPR056310">
    <property type="entry name" value="Ig-CFAP74_4th"/>
</dbReference>
<feature type="region of interest" description="Disordered" evidence="1">
    <location>
        <begin position="1120"/>
        <end position="1178"/>
    </location>
</feature>